<evidence type="ECO:0000256" key="1">
    <source>
        <dbReference type="SAM" id="MobiDB-lite"/>
    </source>
</evidence>
<evidence type="ECO:0000313" key="3">
    <source>
        <dbReference type="EMBL" id="ORZ18279.1"/>
    </source>
</evidence>
<organism evidence="3 4">
    <name type="scientific">Lobosporangium transversale</name>
    <dbReference type="NCBI Taxonomy" id="64571"/>
    <lineage>
        <taxon>Eukaryota</taxon>
        <taxon>Fungi</taxon>
        <taxon>Fungi incertae sedis</taxon>
        <taxon>Mucoromycota</taxon>
        <taxon>Mortierellomycotina</taxon>
        <taxon>Mortierellomycetes</taxon>
        <taxon>Mortierellales</taxon>
        <taxon>Mortierellaceae</taxon>
        <taxon>Lobosporangium</taxon>
    </lineage>
</organism>
<keyword evidence="2" id="KW-0812">Transmembrane</keyword>
<dbReference type="AlphaFoldDB" id="A0A1Y2GPR5"/>
<reference evidence="3 4" key="1">
    <citation type="submission" date="2016-07" db="EMBL/GenBank/DDBJ databases">
        <title>Pervasive Adenine N6-methylation of Active Genes in Fungi.</title>
        <authorList>
            <consortium name="DOE Joint Genome Institute"/>
            <person name="Mondo S.J."/>
            <person name="Dannebaum R.O."/>
            <person name="Kuo R.C."/>
            <person name="Labutti K."/>
            <person name="Haridas S."/>
            <person name="Kuo A."/>
            <person name="Salamov A."/>
            <person name="Ahrendt S.R."/>
            <person name="Lipzen A."/>
            <person name="Sullivan W."/>
            <person name="Andreopoulos W.B."/>
            <person name="Clum A."/>
            <person name="Lindquist E."/>
            <person name="Daum C."/>
            <person name="Ramamoorthy G.K."/>
            <person name="Gryganskyi A."/>
            <person name="Culley D."/>
            <person name="Magnuson J.K."/>
            <person name="James T.Y."/>
            <person name="O'Malley M.A."/>
            <person name="Stajich J.E."/>
            <person name="Spatafora J.W."/>
            <person name="Visel A."/>
            <person name="Grigoriev I.V."/>
        </authorList>
    </citation>
    <scope>NUCLEOTIDE SEQUENCE [LARGE SCALE GENOMIC DNA]</scope>
    <source>
        <strain evidence="3 4">NRRL 3116</strain>
    </source>
</reference>
<name>A0A1Y2GPR5_9FUNG</name>
<feature type="region of interest" description="Disordered" evidence="1">
    <location>
        <begin position="432"/>
        <end position="457"/>
    </location>
</feature>
<accession>A0A1Y2GPR5</accession>
<protein>
    <submittedName>
        <fullName evidence="3">Uncharacterized protein</fullName>
    </submittedName>
</protein>
<comment type="caution">
    <text evidence="3">The sequence shown here is derived from an EMBL/GenBank/DDBJ whole genome shotgun (WGS) entry which is preliminary data.</text>
</comment>
<keyword evidence="4" id="KW-1185">Reference proteome</keyword>
<dbReference type="Proteomes" id="UP000193648">
    <property type="component" value="Unassembled WGS sequence"/>
</dbReference>
<dbReference type="OrthoDB" id="2444659at2759"/>
<keyword evidence="2" id="KW-1133">Transmembrane helix</keyword>
<gene>
    <name evidence="3" type="ORF">BCR41DRAFT_395529</name>
</gene>
<sequence length="457" mass="50286">MGILDPFCYDFRQHHLYGIAVAPDYTDFEKKLRYILIKSNTDPPSAQGITWTVVSSILLSEVYDLYRQKEEVQCVVDDKGVFTLISPTAYTSASSAPVLAGIQYSPLYPPSPDGNNTGPGGWKNIDFQLPYKWNDFSSLYTTLYITKDLIGKNVVVHTWIGAVQTLHFGTLDNTSLRFQQGPSWILNSTLFDPQHATYLNENLFILSHRMGRTGVKDTVSIITAPLPDSNIPPTAPSPIRGFGPFSNITANGANFSLAHHQMGGSFGDTYYFVYEQGGPDERPMWLVTMNMANVSEIKDPKSTKFSRRWPIDATTKSLLWQTVGGSSEGPAFALVHTTSQRNASRYYGFNLNGPSIGQWYNVTHSINVTDSFGKGIGPTPTDLIAVTIHPSGNVHSTGPSTGLIIGLVIALLAVLGSLGSTVYYRWRTAINNSDDSHNNQNGNRSLSQAHIHGQQQQ</sequence>
<keyword evidence="2" id="KW-0472">Membrane</keyword>
<dbReference type="EMBL" id="MCFF01000015">
    <property type="protein sequence ID" value="ORZ18279.1"/>
    <property type="molecule type" value="Genomic_DNA"/>
</dbReference>
<dbReference type="GeneID" id="33570582"/>
<evidence type="ECO:0000256" key="2">
    <source>
        <dbReference type="SAM" id="Phobius"/>
    </source>
</evidence>
<proteinExistence type="predicted"/>
<dbReference type="InParanoid" id="A0A1Y2GPR5"/>
<evidence type="ECO:0000313" key="4">
    <source>
        <dbReference type="Proteomes" id="UP000193648"/>
    </source>
</evidence>
<dbReference type="RefSeq" id="XP_021882074.1">
    <property type="nucleotide sequence ID" value="XM_022028739.1"/>
</dbReference>
<feature type="transmembrane region" description="Helical" evidence="2">
    <location>
        <begin position="403"/>
        <end position="424"/>
    </location>
</feature>